<dbReference type="InterPro" id="IPR035437">
    <property type="entry name" value="SNase_OB-fold_sf"/>
</dbReference>
<dbReference type="PANTHER" id="PTHR22655:SF2">
    <property type="entry name" value="ATP-DEPENDENT RNA HELICASE TDRD12-RELATED"/>
    <property type="match status" value="1"/>
</dbReference>
<dbReference type="Gene3D" id="2.60.40.790">
    <property type="match status" value="1"/>
</dbReference>
<dbReference type="SUPFAM" id="SSF63748">
    <property type="entry name" value="Tudor/PWWP/MBT"/>
    <property type="match status" value="3"/>
</dbReference>
<evidence type="ECO:0000256" key="9">
    <source>
        <dbReference type="ARBA" id="ARBA00022871"/>
    </source>
</evidence>
<keyword evidence="2" id="KW-0217">Developmental protein</keyword>
<keyword evidence="4" id="KW-0547">Nucleotide-binding</keyword>
<comment type="catalytic activity">
    <reaction evidence="12">
        <text>ATP + H2O = ADP + phosphate + H(+)</text>
        <dbReference type="Rhea" id="RHEA:13065"/>
        <dbReference type="ChEBI" id="CHEBI:15377"/>
        <dbReference type="ChEBI" id="CHEBI:15378"/>
        <dbReference type="ChEBI" id="CHEBI:30616"/>
        <dbReference type="ChEBI" id="CHEBI:43474"/>
        <dbReference type="ChEBI" id="CHEBI:456216"/>
        <dbReference type="EC" id="3.6.4.13"/>
    </reaction>
</comment>
<accession>A0AAW2HFW1</accession>
<dbReference type="Pfam" id="PF00567">
    <property type="entry name" value="TUDOR"/>
    <property type="match status" value="3"/>
</dbReference>
<dbReference type="GO" id="GO:0005737">
    <property type="term" value="C:cytoplasm"/>
    <property type="evidence" value="ECO:0007669"/>
    <property type="project" value="UniProtKB-ARBA"/>
</dbReference>
<evidence type="ECO:0000259" key="16">
    <source>
        <dbReference type="PROSITE" id="PS51203"/>
    </source>
</evidence>
<evidence type="ECO:0000256" key="4">
    <source>
        <dbReference type="ARBA" id="ARBA00022741"/>
    </source>
</evidence>
<keyword evidence="5" id="KW-0221">Differentiation</keyword>
<dbReference type="InterPro" id="IPR002999">
    <property type="entry name" value="Tudor"/>
</dbReference>
<evidence type="ECO:0000256" key="6">
    <source>
        <dbReference type="ARBA" id="ARBA00022801"/>
    </source>
</evidence>
<evidence type="ECO:0000256" key="1">
    <source>
        <dbReference type="ARBA" id="ARBA00012552"/>
    </source>
</evidence>
<evidence type="ECO:0000256" key="3">
    <source>
        <dbReference type="ARBA" id="ARBA00022737"/>
    </source>
</evidence>
<feature type="region of interest" description="Disordered" evidence="13">
    <location>
        <begin position="1330"/>
        <end position="1361"/>
    </location>
</feature>
<dbReference type="Gene3D" id="2.30.30.140">
    <property type="match status" value="2"/>
</dbReference>
<evidence type="ECO:0000256" key="5">
    <source>
        <dbReference type="ARBA" id="ARBA00022782"/>
    </source>
</evidence>
<feature type="compositionally biased region" description="Polar residues" evidence="13">
    <location>
        <begin position="291"/>
        <end position="300"/>
    </location>
</feature>
<dbReference type="GO" id="GO:0003676">
    <property type="term" value="F:nucleic acid binding"/>
    <property type="evidence" value="ECO:0007669"/>
    <property type="project" value="InterPro"/>
</dbReference>
<feature type="region of interest" description="Disordered" evidence="13">
    <location>
        <begin position="1498"/>
        <end position="1523"/>
    </location>
</feature>
<dbReference type="Pfam" id="PF00270">
    <property type="entry name" value="DEAD"/>
    <property type="match status" value="1"/>
</dbReference>
<keyword evidence="7" id="KW-0347">Helicase</keyword>
<keyword evidence="11" id="KW-0469">Meiosis</keyword>
<keyword evidence="10" id="KW-0943">RNA-mediated gene silencing</keyword>
<dbReference type="InterPro" id="IPR008978">
    <property type="entry name" value="HSP20-like_chaperone"/>
</dbReference>
<name>A0AAW2HFW1_9NEOP</name>
<dbReference type="SUPFAM" id="SSF52540">
    <property type="entry name" value="P-loop containing nucleoside triphosphate hydrolases"/>
    <property type="match status" value="2"/>
</dbReference>
<dbReference type="InterPro" id="IPR011545">
    <property type="entry name" value="DEAD/DEAH_box_helicase_dom"/>
</dbReference>
<dbReference type="InterPro" id="IPR007052">
    <property type="entry name" value="CS_dom"/>
</dbReference>
<evidence type="ECO:0000256" key="13">
    <source>
        <dbReference type="SAM" id="MobiDB-lite"/>
    </source>
</evidence>
<gene>
    <name evidence="17" type="ORF">PYX00_010531</name>
</gene>
<dbReference type="GO" id="GO:0042078">
    <property type="term" value="P:germ-line stem cell division"/>
    <property type="evidence" value="ECO:0007669"/>
    <property type="project" value="TreeGrafter"/>
</dbReference>
<dbReference type="InterPro" id="IPR014001">
    <property type="entry name" value="Helicase_ATP-bd"/>
</dbReference>
<keyword evidence="3" id="KW-0677">Repeat</keyword>
<dbReference type="PROSITE" id="PS51203">
    <property type="entry name" value="CS"/>
    <property type="match status" value="1"/>
</dbReference>
<evidence type="ECO:0000256" key="8">
    <source>
        <dbReference type="ARBA" id="ARBA00022840"/>
    </source>
</evidence>
<dbReference type="Gene3D" id="2.40.50.90">
    <property type="match status" value="1"/>
</dbReference>
<protein>
    <recommendedName>
        <fullName evidence="1">RNA helicase</fullName>
        <ecNumber evidence="1">3.6.4.13</ecNumber>
    </recommendedName>
</protein>
<keyword evidence="6" id="KW-0378">Hydrolase</keyword>
<dbReference type="GO" id="GO:0031047">
    <property type="term" value="P:regulatory ncRNA-mediated gene silencing"/>
    <property type="evidence" value="ECO:0007669"/>
    <property type="project" value="UniProtKB-KW"/>
</dbReference>
<dbReference type="CDD" id="cd20379">
    <property type="entry name" value="Tudor_dTUD-like"/>
    <property type="match status" value="1"/>
</dbReference>
<dbReference type="GO" id="GO:0016787">
    <property type="term" value="F:hydrolase activity"/>
    <property type="evidence" value="ECO:0007669"/>
    <property type="project" value="UniProtKB-KW"/>
</dbReference>
<organism evidence="17">
    <name type="scientific">Menopon gallinae</name>
    <name type="common">poultry shaft louse</name>
    <dbReference type="NCBI Taxonomy" id="328185"/>
    <lineage>
        <taxon>Eukaryota</taxon>
        <taxon>Metazoa</taxon>
        <taxon>Ecdysozoa</taxon>
        <taxon>Arthropoda</taxon>
        <taxon>Hexapoda</taxon>
        <taxon>Insecta</taxon>
        <taxon>Pterygota</taxon>
        <taxon>Neoptera</taxon>
        <taxon>Paraneoptera</taxon>
        <taxon>Psocodea</taxon>
        <taxon>Troctomorpha</taxon>
        <taxon>Phthiraptera</taxon>
        <taxon>Amblycera</taxon>
        <taxon>Menoponidae</taxon>
        <taxon>Menopon</taxon>
    </lineage>
</organism>
<proteinExistence type="predicted"/>
<dbReference type="SMART" id="SM00487">
    <property type="entry name" value="DEXDc"/>
    <property type="match status" value="1"/>
</dbReference>
<dbReference type="EMBL" id="JARGDH010000005">
    <property type="protein sequence ID" value="KAL0268700.1"/>
    <property type="molecule type" value="Genomic_DNA"/>
</dbReference>
<evidence type="ECO:0000259" key="15">
    <source>
        <dbReference type="PROSITE" id="PS51192"/>
    </source>
</evidence>
<evidence type="ECO:0000259" key="14">
    <source>
        <dbReference type="PROSITE" id="PS50304"/>
    </source>
</evidence>
<keyword evidence="8" id="KW-0067">ATP-binding</keyword>
<evidence type="ECO:0000256" key="7">
    <source>
        <dbReference type="ARBA" id="ARBA00022806"/>
    </source>
</evidence>
<feature type="compositionally biased region" description="Acidic residues" evidence="13">
    <location>
        <begin position="1335"/>
        <end position="1348"/>
    </location>
</feature>
<feature type="domain" description="Helicase ATP-binding" evidence="15">
    <location>
        <begin position="413"/>
        <end position="602"/>
    </location>
</feature>
<dbReference type="GO" id="GO:0003724">
    <property type="term" value="F:RNA helicase activity"/>
    <property type="evidence" value="ECO:0007669"/>
    <property type="project" value="UniProtKB-EC"/>
</dbReference>
<evidence type="ECO:0000256" key="12">
    <source>
        <dbReference type="ARBA" id="ARBA00047984"/>
    </source>
</evidence>
<evidence type="ECO:0000256" key="10">
    <source>
        <dbReference type="ARBA" id="ARBA00023158"/>
    </source>
</evidence>
<dbReference type="GO" id="GO:0007283">
    <property type="term" value="P:spermatogenesis"/>
    <property type="evidence" value="ECO:0007669"/>
    <property type="project" value="UniProtKB-KW"/>
</dbReference>
<comment type="caution">
    <text evidence="17">The sequence shown here is derived from an EMBL/GenBank/DDBJ whole genome shotgun (WGS) entry which is preliminary data.</text>
</comment>
<evidence type="ECO:0000256" key="11">
    <source>
        <dbReference type="ARBA" id="ARBA00023254"/>
    </source>
</evidence>
<dbReference type="SMART" id="SM00333">
    <property type="entry name" value="TUDOR"/>
    <property type="match status" value="3"/>
</dbReference>
<dbReference type="Pfam" id="PF04969">
    <property type="entry name" value="CS"/>
    <property type="match status" value="1"/>
</dbReference>
<feature type="region of interest" description="Disordered" evidence="13">
    <location>
        <begin position="224"/>
        <end position="300"/>
    </location>
</feature>
<sequence length="1523" mass="171891">MAINDSYPECFLGSVISPGEYWLVSKLKSHVREVKDVEQEMSDEFNRVLTVVNSSSLETHKCVAVRNLTIKSLWHRGEIMKELSGNVYNVFLIDYGCICEVHLTDIQILVDHKYTEVEPLAFRLCLFGVVPCSSTNDFPKTMVLGKWSESAKDCVQNLFSKRLLIYAEKHHVLKRTVFGDIYFTDRQDGELTSLSRLLIKRKFSVFSESYYDEVVDTECREDTEYVSNKQSGRRTSAESCQGASPTCQVDSGREDPVASRTQSEDEEVTKDVQVPLTKLQNDYENGKGRHQSVQGSSSTVIKSSDYVSDTEIPSLLSESTTVKPVKNPVKSNVSSERRANKERKGFYLDVQVEDKCPTPTTNDSGNEVFKLNLDITIYPVNEFRNLNIWPSISLNLEKEGRFKNLSPIQKWAIPSILKRRNTVIIGSGKTGKTLSYIIPLIELFCVKLSREQSMNENGPTAVIVCSGSESCEYIYSAVQVLSNGIFGKKGPGTNVRVHSIHGNGREKEAWIQLTNGCDILISTPHCLVRLFEGRVIRNLEALELLVLDDTHTITQEPFLSCVKMICQEAKLSKYCQKVICGEKWTTEVENLSKAYAKNHAVIIGSFLETATYVKLKPIIVFVENEAKPQSLLDIIAEKIGKCKILIACEDTSDVLLINDMLNEKGHTPLIAHSGIRLHEMKAEFYRRWRDSEGIIICTDDVIPNLNIDNIEMLVHYVLPYRTITSFGNRFRTMAGTFQNFLLQGTSVKGICVVIMMDDQSHYQLPSVVDFVTRLGGKVPDEIRNVCSEIEKRIEVGKRDAPLCPNLLEFGMCGNKGKCAGRHALIKDIDSPRSALNGLVKFKILRVHSPSHWSVRITDVTDTGNRKLRVEDLSGEISDEIRRHYEDEENRRFLVPVTFGGLCAVEMDHPTGKAFRRARIVEYEKDEKEKPTTATVRLIDEGNTCLVPVHQLYELPERLMEYPPQAVDAYLCNLLPNDFDSHWSQEAISFAKENFGIDLNDNQFWVGKIKLSLDLSLHLDPVKLCSTLENLNTHVVDVSARELLLSKKVAVKNEKHLQRLFSLFRESDMEIAAHKCAEECGVGARVQPQWAFFDEDTVKVELLSAEDTSRLFLSMVKFKSLLLSLEKDCRKEGDEIKSSGAKICISPNDERNIGLYCLARHEDSWFRARIESLQDGKACVFFIDRGLFHLTDELLPIPEKLLHQLPAQAIECSLSGVKQEGTSPEEILKVLRELPSDGLHARIISKTGRPDVTGGRKYEVDLANAGDSLNNRLIDSESVEPVDDFEIVSSCEEEQIEEKCDEALALDAFEDENARLMLQEFMDHFMPEYSAAAEPETGETAEESEPEEAIEPKNEASTERAAETRKKVIRGNIFTPEVLWSQNERAVYMRIVLTNVKLYKLDCSPNSVIFRCLLDGKLYVVSLKLFGSINPELTEVKVKTFFVLIVFRKLCTLPWPRLPRDDCKHGYIKRDAENYADLVSSGVPAEGSSDAELAKPKINGDLHCVPSTDTEDSLSDTEDEEDDF</sequence>
<feature type="compositionally biased region" description="Basic and acidic residues" evidence="13">
    <location>
        <begin position="1349"/>
        <end position="1361"/>
    </location>
</feature>
<evidence type="ECO:0000256" key="2">
    <source>
        <dbReference type="ARBA" id="ARBA00022473"/>
    </source>
</evidence>
<feature type="domain" description="CS" evidence="16">
    <location>
        <begin position="1372"/>
        <end position="1458"/>
    </location>
</feature>
<reference evidence="17" key="1">
    <citation type="journal article" date="2024" name="Gigascience">
        <title>Chromosome-level genome of the poultry shaft louse Menopon gallinae provides insight into the host-switching and adaptive evolution of parasitic lice.</title>
        <authorList>
            <person name="Xu Y."/>
            <person name="Ma L."/>
            <person name="Liu S."/>
            <person name="Liang Y."/>
            <person name="Liu Q."/>
            <person name="He Z."/>
            <person name="Tian L."/>
            <person name="Duan Y."/>
            <person name="Cai W."/>
            <person name="Li H."/>
            <person name="Song F."/>
        </authorList>
    </citation>
    <scope>NUCLEOTIDE SEQUENCE</scope>
    <source>
        <strain evidence="17">Cailab_2023a</strain>
    </source>
</reference>
<dbReference type="EC" id="3.6.4.13" evidence="1"/>
<evidence type="ECO:0000313" key="17">
    <source>
        <dbReference type="EMBL" id="KAL0268700.1"/>
    </source>
</evidence>
<dbReference type="GO" id="GO:0051321">
    <property type="term" value="P:meiotic cell cycle"/>
    <property type="evidence" value="ECO:0007669"/>
    <property type="project" value="UniProtKB-KW"/>
</dbReference>
<dbReference type="Gene3D" id="3.40.50.300">
    <property type="entry name" value="P-loop containing nucleotide triphosphate hydrolases"/>
    <property type="match status" value="2"/>
</dbReference>
<feature type="compositionally biased region" description="Polar residues" evidence="13">
    <location>
        <begin position="225"/>
        <end position="249"/>
    </location>
</feature>
<dbReference type="GO" id="GO:0005524">
    <property type="term" value="F:ATP binding"/>
    <property type="evidence" value="ECO:0007669"/>
    <property type="project" value="UniProtKB-KW"/>
</dbReference>
<dbReference type="PANTHER" id="PTHR22655">
    <property type="entry name" value="ATP-DEPENDENT RNA HELICASE TDRD12-RELATED"/>
    <property type="match status" value="1"/>
</dbReference>
<feature type="domain" description="Tudor" evidence="14">
    <location>
        <begin position="895"/>
        <end position="961"/>
    </location>
</feature>
<feature type="compositionally biased region" description="Acidic residues" evidence="13">
    <location>
        <begin position="1508"/>
        <end position="1523"/>
    </location>
</feature>
<dbReference type="PROSITE" id="PS50304">
    <property type="entry name" value="TUDOR"/>
    <property type="match status" value="1"/>
</dbReference>
<dbReference type="InterPro" id="IPR027417">
    <property type="entry name" value="P-loop_NTPase"/>
</dbReference>
<dbReference type="PROSITE" id="PS51192">
    <property type="entry name" value="HELICASE_ATP_BIND_1"/>
    <property type="match status" value="1"/>
</dbReference>
<keyword evidence="9" id="KW-0744">Spermatogenesis</keyword>
<dbReference type="SUPFAM" id="SSF49764">
    <property type="entry name" value="HSP20-like chaperones"/>
    <property type="match status" value="1"/>
</dbReference>
<dbReference type="CDD" id="cd20435">
    <property type="entry name" value="Tudor_TDRD12_rpt2"/>
    <property type="match status" value="1"/>
</dbReference>